<evidence type="ECO:0000313" key="2">
    <source>
        <dbReference type="Proteomes" id="UP000188268"/>
    </source>
</evidence>
<organism evidence="1 2">
    <name type="scientific">Corchorus capsularis</name>
    <name type="common">Jute</name>
    <dbReference type="NCBI Taxonomy" id="210143"/>
    <lineage>
        <taxon>Eukaryota</taxon>
        <taxon>Viridiplantae</taxon>
        <taxon>Streptophyta</taxon>
        <taxon>Embryophyta</taxon>
        <taxon>Tracheophyta</taxon>
        <taxon>Spermatophyta</taxon>
        <taxon>Magnoliopsida</taxon>
        <taxon>eudicotyledons</taxon>
        <taxon>Gunneridae</taxon>
        <taxon>Pentapetalae</taxon>
        <taxon>rosids</taxon>
        <taxon>malvids</taxon>
        <taxon>Malvales</taxon>
        <taxon>Malvaceae</taxon>
        <taxon>Grewioideae</taxon>
        <taxon>Apeibeae</taxon>
        <taxon>Corchorus</taxon>
    </lineage>
</organism>
<feature type="non-terminal residue" evidence="1">
    <location>
        <position position="169"/>
    </location>
</feature>
<protein>
    <submittedName>
        <fullName evidence="1">Uncharacterized protein</fullName>
    </submittedName>
</protein>
<gene>
    <name evidence="1" type="ORF">CCACVL1_28701</name>
</gene>
<keyword evidence="2" id="KW-1185">Reference proteome</keyword>
<comment type="caution">
    <text evidence="1">The sequence shown here is derived from an EMBL/GenBank/DDBJ whole genome shotgun (WGS) entry which is preliminary data.</text>
</comment>
<dbReference type="AlphaFoldDB" id="A0A1R3G5L3"/>
<dbReference type="EMBL" id="AWWV01015202">
    <property type="protein sequence ID" value="OMO53346.1"/>
    <property type="molecule type" value="Genomic_DNA"/>
</dbReference>
<proteinExistence type="predicted"/>
<dbReference type="Proteomes" id="UP000188268">
    <property type="component" value="Unassembled WGS sequence"/>
</dbReference>
<evidence type="ECO:0000313" key="1">
    <source>
        <dbReference type="EMBL" id="OMO53346.1"/>
    </source>
</evidence>
<sequence length="169" mass="18649">MHNNLITNADVDKRTEDGEVSICQLLKDKAQISSQDPDVMIGPAISKVVEVDKVQSSEKGAETSRNKRYVIRKPASIVVHEISDENGLSGTEAKLAEDNNITTGTPIVSTAVSFAEKRSISDTGLTANMRAMLLKRARDVELQSIDDMDICYEKRHRQSEEEPEQSTTS</sequence>
<dbReference type="Gramene" id="OMO53346">
    <property type="protein sequence ID" value="OMO53346"/>
    <property type="gene ID" value="CCACVL1_28701"/>
</dbReference>
<accession>A0A1R3G5L3</accession>
<name>A0A1R3G5L3_COCAP</name>
<reference evidence="1 2" key="1">
    <citation type="submission" date="2013-09" db="EMBL/GenBank/DDBJ databases">
        <title>Corchorus capsularis genome sequencing.</title>
        <authorList>
            <person name="Alam M."/>
            <person name="Haque M.S."/>
            <person name="Islam M.S."/>
            <person name="Emdad E.M."/>
            <person name="Islam M.M."/>
            <person name="Ahmed B."/>
            <person name="Halim A."/>
            <person name="Hossen Q.M.M."/>
            <person name="Hossain M.Z."/>
            <person name="Ahmed R."/>
            <person name="Khan M.M."/>
            <person name="Islam R."/>
            <person name="Rashid M.M."/>
            <person name="Khan S.A."/>
            <person name="Rahman M.S."/>
            <person name="Alam M."/>
        </authorList>
    </citation>
    <scope>NUCLEOTIDE SEQUENCE [LARGE SCALE GENOMIC DNA]</scope>
    <source>
        <strain evidence="2">cv. CVL-1</strain>
        <tissue evidence="1">Whole seedling</tissue>
    </source>
</reference>